<dbReference type="EMBL" id="JAHQCS010000178">
    <property type="protein sequence ID" value="MBU9714429.1"/>
    <property type="molecule type" value="Genomic_DNA"/>
</dbReference>
<organism evidence="1 2">
    <name type="scientific">Evansella tamaricis</name>
    <dbReference type="NCBI Taxonomy" id="2069301"/>
    <lineage>
        <taxon>Bacteria</taxon>
        <taxon>Bacillati</taxon>
        <taxon>Bacillota</taxon>
        <taxon>Bacilli</taxon>
        <taxon>Bacillales</taxon>
        <taxon>Bacillaceae</taxon>
        <taxon>Evansella</taxon>
    </lineage>
</organism>
<evidence type="ECO:0000313" key="1">
    <source>
        <dbReference type="EMBL" id="MBU9714429.1"/>
    </source>
</evidence>
<dbReference type="Proteomes" id="UP000784880">
    <property type="component" value="Unassembled WGS sequence"/>
</dbReference>
<dbReference type="RefSeq" id="WP_217068997.1">
    <property type="nucleotide sequence ID" value="NZ_JAHQCS010000178.1"/>
</dbReference>
<name>A0ABS6JML7_9BACI</name>
<keyword evidence="2" id="KW-1185">Reference proteome</keyword>
<proteinExistence type="predicted"/>
<accession>A0ABS6JML7</accession>
<reference evidence="1 2" key="1">
    <citation type="submission" date="2021-06" db="EMBL/GenBank/DDBJ databases">
        <title>Bacillus sp. RD4P76, an endophyte from a halophyte.</title>
        <authorList>
            <person name="Sun J.-Q."/>
        </authorList>
    </citation>
    <scope>NUCLEOTIDE SEQUENCE [LARGE SCALE GENOMIC DNA]</scope>
    <source>
        <strain evidence="1 2">CGMCC 1.15917</strain>
    </source>
</reference>
<evidence type="ECO:0000313" key="2">
    <source>
        <dbReference type="Proteomes" id="UP000784880"/>
    </source>
</evidence>
<sequence>MKQLNDEQIDLLYNYLSRHFSDDEIEELVTNYPLTGTNGLRKMLGEIDIEYFCKAYIHDQFKLDFGDYAQEILSTLKNGIESNAKENLAVVAPRSHGKSTISSLAIPAWAAVYQRKSYILFISANGDISANFLTKIQRMLESPEVIEDFGIQRDKKRTWNADGLETIHGVWVACSGWQSGLRGLNKNTRPDLIILDDLEDKKVMESESLQKKLEGAFRDEISRLGFYKTDMFYIGTLLSQNSLLARVMNEPSWKTLFYQCVKSFPKNEHLWDEWRSIYRNLENPNRMDDAYSFYCENKEAMLDGVEVLWEGRFPENEVKYKGAYYNIMLEREKSGEAAFWKEDQNQPTSSENYILKSLQTFETLPRLDEMEVVLGVDPSMGKTSKADYSALCVLAKHKQTTRKYVIDGQLHKVPPNELIKMIIDLCKKYPSITTIGFESVLFQEYIADDLRQKLKEEEMYHVLVKNVKPRTNKHARIMNLEPFVTRGEILFNRDCVSFNKQVEDYHYGAKNDDAPDVLQLSYELVEGIKKPKKIYNKPVGW</sequence>
<protein>
    <submittedName>
        <fullName evidence="1">Phage terminase large subunit</fullName>
    </submittedName>
</protein>
<dbReference type="NCBIfam" id="TIGR01630">
    <property type="entry name" value="psiM2_ORF9"/>
    <property type="match status" value="1"/>
</dbReference>
<comment type="caution">
    <text evidence="1">The sequence shown here is derived from an EMBL/GenBank/DDBJ whole genome shotgun (WGS) entry which is preliminary data.</text>
</comment>
<dbReference type="InterPro" id="IPR006517">
    <property type="entry name" value="Phage_terminase_lsu-like_C"/>
</dbReference>
<gene>
    <name evidence="1" type="primary">terL</name>
    <name evidence="1" type="ORF">KS419_22060</name>
</gene>